<dbReference type="Gene3D" id="6.10.140.2190">
    <property type="match status" value="1"/>
</dbReference>
<name>A4G7C4_HERAR</name>
<feature type="coiled-coil region" evidence="1">
    <location>
        <begin position="23"/>
        <end position="50"/>
    </location>
</feature>
<keyword evidence="1" id="KW-0175">Coiled coil</keyword>
<dbReference type="OrthoDB" id="6057690at2"/>
<dbReference type="KEGG" id="har:HEAR2278"/>
<sequence>MPQPPAYNRTKDFTEDFGSETDHSALNAELDKASNSINDIRTNLAILQADDGKLNPNVITTDSISEDVRNDLSQGILAAVGSSVEDAAASAAAAALSETHLADAVTQVNAFKVAAAASEASALASKNTATSEAAAALASKTTVVAAEANVTILASDVAAAKLATDANAASTLANKNASDTNATNAALSASSSDASKVTALAAAADADADRIAAQAAAAAAAASEAAINPANLVHRTSAESIAGVKTFADSPVVPTPSVGDASAKAASTAFVAANFSSAAENAAGTVEGKSVDPLGIREAFNAAGTAPVYACRAWVNFNGTGTVAIRGSGNVSSITDTGVGDYVVNFMAAMPDANYSATGMASTDSTTGGQMPSVWTIDSTQTTSAYQVRTGKPSIPGVAAQGLADLVNVNIAFFR</sequence>
<organism evidence="2 3">
    <name type="scientific">Herminiimonas arsenicoxydans</name>
    <dbReference type="NCBI Taxonomy" id="204773"/>
    <lineage>
        <taxon>Bacteria</taxon>
        <taxon>Pseudomonadati</taxon>
        <taxon>Pseudomonadota</taxon>
        <taxon>Betaproteobacteria</taxon>
        <taxon>Burkholderiales</taxon>
        <taxon>Oxalobacteraceae</taxon>
        <taxon>Herminiimonas</taxon>
    </lineage>
</organism>
<dbReference type="eggNOG" id="COG4675">
    <property type="taxonomic scope" value="Bacteria"/>
</dbReference>
<evidence type="ECO:0000313" key="3">
    <source>
        <dbReference type="Proteomes" id="UP000006697"/>
    </source>
</evidence>
<accession>A4G7C4</accession>
<gene>
    <name evidence="2" type="ordered locus">HEAR2278</name>
</gene>
<dbReference type="Proteomes" id="UP000006697">
    <property type="component" value="Chromosome"/>
</dbReference>
<reference evidence="2 3" key="1">
    <citation type="journal article" date="2007" name="PLoS Genet.">
        <title>A tale of two oxidation states: bacterial colonization of arsenic-rich environments.</title>
        <authorList>
            <person name="Muller D."/>
            <person name="Medigue C."/>
            <person name="Koechler S."/>
            <person name="Barbe V."/>
            <person name="Barakat M."/>
            <person name="Talla E."/>
            <person name="Bonnefoy V."/>
            <person name="Krin E."/>
            <person name="Arsene-Ploetze F."/>
            <person name="Carapito C."/>
            <person name="Chandler M."/>
            <person name="Cournoyer B."/>
            <person name="Cruveiller S."/>
            <person name="Dossat C."/>
            <person name="Duval S."/>
            <person name="Heymann M."/>
            <person name="Leize E."/>
            <person name="Lieutaud A."/>
            <person name="Lievremont D."/>
            <person name="Makita Y."/>
            <person name="Mangenot S."/>
            <person name="Nitschke W."/>
            <person name="Ortet P."/>
            <person name="Perdrial N."/>
            <person name="Schoepp B."/>
            <person name="Siguier N."/>
            <person name="Simeonova D.D."/>
            <person name="Rouy Z."/>
            <person name="Segurens B."/>
            <person name="Turlin E."/>
            <person name="Vallenet D."/>
            <person name="Van Dorsselaer A."/>
            <person name="Weiss S."/>
            <person name="Weissenbach J."/>
            <person name="Lett M.C."/>
            <person name="Danchin A."/>
            <person name="Bertin P.N."/>
        </authorList>
    </citation>
    <scope>NUCLEOTIDE SEQUENCE [LARGE SCALE GENOMIC DNA]</scope>
    <source>
        <strain evidence="3">ULPAs1</strain>
    </source>
</reference>
<evidence type="ECO:0000313" key="2">
    <source>
        <dbReference type="EMBL" id="CAL62411.1"/>
    </source>
</evidence>
<evidence type="ECO:0000256" key="1">
    <source>
        <dbReference type="SAM" id="Coils"/>
    </source>
</evidence>
<dbReference type="HOGENOM" id="CLU_661854_0_0_4"/>
<protein>
    <submittedName>
        <fullName evidence="2">Uncharacterized protein</fullName>
    </submittedName>
</protein>
<dbReference type="AlphaFoldDB" id="A4G7C4"/>
<keyword evidence="3" id="KW-1185">Reference proteome</keyword>
<proteinExistence type="predicted"/>
<dbReference type="EMBL" id="CU207211">
    <property type="protein sequence ID" value="CAL62411.1"/>
    <property type="molecule type" value="Genomic_DNA"/>
</dbReference>
<dbReference type="STRING" id="204773.HEAR2278"/>